<dbReference type="AlphaFoldDB" id="D2SNU6"/>
<organism evidence="2">
    <name type="scientific">Heliothis virescens</name>
    <name type="common">Tobacco budworm moth</name>
    <dbReference type="NCBI Taxonomy" id="7102"/>
    <lineage>
        <taxon>Eukaryota</taxon>
        <taxon>Metazoa</taxon>
        <taxon>Ecdysozoa</taxon>
        <taxon>Arthropoda</taxon>
        <taxon>Hexapoda</taxon>
        <taxon>Insecta</taxon>
        <taxon>Pterygota</taxon>
        <taxon>Neoptera</taxon>
        <taxon>Endopterygota</taxon>
        <taxon>Lepidoptera</taxon>
        <taxon>Glossata</taxon>
        <taxon>Ditrysia</taxon>
        <taxon>Noctuoidea</taxon>
        <taxon>Noctuidae</taxon>
        <taxon>Heliothinae</taxon>
        <taxon>Heliothis</taxon>
    </lineage>
</organism>
<gene>
    <name evidence="2" type="ORF">hvpg0102</name>
</gene>
<protein>
    <submittedName>
        <fullName evidence="2">Chemosensory protein</fullName>
    </submittedName>
</protein>
<proteinExistence type="evidence at transcript level"/>
<feature type="non-terminal residue" evidence="2">
    <location>
        <position position="1"/>
    </location>
</feature>
<reference evidence="2" key="1">
    <citation type="journal article" date="2010" name="BMC Genomics">
        <title>Transcriptome analysis of the sex pheromone gland of the noctuid moth Heliothis virescens.</title>
        <authorList>
            <person name="Vogel H."/>
            <person name="Heidel A.J."/>
            <person name="Heckel D.G."/>
            <person name="Groot A.T."/>
        </authorList>
    </citation>
    <scope>NUCLEOTIDE SEQUENCE</scope>
</reference>
<evidence type="ECO:0000256" key="1">
    <source>
        <dbReference type="SAM" id="MobiDB-lite"/>
    </source>
</evidence>
<accession>D2SNU6</accession>
<feature type="region of interest" description="Disordered" evidence="1">
    <location>
        <begin position="33"/>
        <end position="90"/>
    </location>
</feature>
<evidence type="ECO:0000313" key="2">
    <source>
        <dbReference type="EMBL" id="ACX53787.1"/>
    </source>
</evidence>
<dbReference type="EMBL" id="EZ407230">
    <property type="protein sequence ID" value="ACX53787.1"/>
    <property type="molecule type" value="mRNA"/>
</dbReference>
<sequence length="90" mass="9768">SKVRLLGPCVKRILEQGKGSPHHKYLKARIIESLGKGSGKPPESQKKGHPARIGHQTNKGVEKGNQAPPELGPGKKYVQKCEKEPKQAKG</sequence>
<feature type="compositionally biased region" description="Basic and acidic residues" evidence="1">
    <location>
        <begin position="79"/>
        <end position="90"/>
    </location>
</feature>
<name>D2SNU6_HELVI</name>